<keyword evidence="1" id="KW-1133">Transmembrane helix</keyword>
<feature type="signal peptide" evidence="2">
    <location>
        <begin position="1"/>
        <end position="32"/>
    </location>
</feature>
<gene>
    <name evidence="3" type="ORF">DS957_027185</name>
</gene>
<evidence type="ECO:0000313" key="3">
    <source>
        <dbReference type="EMBL" id="RIW00513.1"/>
    </source>
</evidence>
<evidence type="ECO:0000256" key="2">
    <source>
        <dbReference type="SAM" id="SignalP"/>
    </source>
</evidence>
<protein>
    <submittedName>
        <fullName evidence="3">Conjugal transfer protein</fullName>
    </submittedName>
</protein>
<evidence type="ECO:0000313" key="4">
    <source>
        <dbReference type="Proteomes" id="UP000253437"/>
    </source>
</evidence>
<keyword evidence="2" id="KW-0732">Signal</keyword>
<accession>A0A8B3DBW5</accession>
<keyword evidence="1" id="KW-0472">Membrane</keyword>
<name>A0A8B3DBW5_VIBHA</name>
<organism evidence="3 4">
    <name type="scientific">Vibrio harveyi</name>
    <name type="common">Beneckea harveyi</name>
    <dbReference type="NCBI Taxonomy" id="669"/>
    <lineage>
        <taxon>Bacteria</taxon>
        <taxon>Pseudomonadati</taxon>
        <taxon>Pseudomonadota</taxon>
        <taxon>Gammaproteobacteria</taxon>
        <taxon>Vibrionales</taxon>
        <taxon>Vibrionaceae</taxon>
        <taxon>Vibrio</taxon>
    </lineage>
</organism>
<sequence>MEALNLNTQACNNLKVALIAMMLVLFCHPAIAAGGLDEGINWANDIADWLYKLLGSATLIYVLVQCGLAFFEKKQWADVGIAVAKAAVAGGIPTAVAYAWTIWGG</sequence>
<dbReference type="Proteomes" id="UP000253437">
    <property type="component" value="Unassembled WGS sequence"/>
</dbReference>
<feature type="chain" id="PRO_5033014080" evidence="2">
    <location>
        <begin position="33"/>
        <end position="105"/>
    </location>
</feature>
<feature type="transmembrane region" description="Helical" evidence="1">
    <location>
        <begin position="51"/>
        <end position="71"/>
    </location>
</feature>
<dbReference type="AlphaFoldDB" id="A0A8B3DBW5"/>
<keyword evidence="1" id="KW-0812">Transmembrane</keyword>
<feature type="transmembrane region" description="Helical" evidence="1">
    <location>
        <begin position="83"/>
        <end position="103"/>
    </location>
</feature>
<evidence type="ECO:0000256" key="1">
    <source>
        <dbReference type="SAM" id="Phobius"/>
    </source>
</evidence>
<dbReference type="RefSeq" id="WP_017188854.1">
    <property type="nucleotide sequence ID" value="NZ_AP031615.1"/>
</dbReference>
<proteinExistence type="predicted"/>
<dbReference type="EMBL" id="QOUW02000221">
    <property type="protein sequence ID" value="RIW00513.1"/>
    <property type="molecule type" value="Genomic_DNA"/>
</dbReference>
<reference evidence="3 4" key="1">
    <citation type="submission" date="2018-08" db="EMBL/GenBank/DDBJ databases">
        <title>Vibrio harveyi strains pathogenic to white snook Centropomus viridis Lockington (1877) and potential probiotic bacteria.</title>
        <authorList>
            <person name="Soto-Rodriguez S."/>
            <person name="Gomez-Gil B."/>
            <person name="Lozano-Olvera R."/>
        </authorList>
    </citation>
    <scope>NUCLEOTIDE SEQUENCE [LARGE SCALE GENOMIC DNA]</scope>
    <source>
        <strain evidence="3 4">CAIM 1508</strain>
    </source>
</reference>
<comment type="caution">
    <text evidence="3">The sequence shown here is derived from an EMBL/GenBank/DDBJ whole genome shotgun (WGS) entry which is preliminary data.</text>
</comment>